<dbReference type="PANTHER" id="PTHR13504">
    <property type="entry name" value="FIDO DOMAIN-CONTAINING PROTEIN DDB_G0283145"/>
    <property type="match status" value="1"/>
</dbReference>
<comment type="caution">
    <text evidence="2">The sequence shown here is derived from an EMBL/GenBank/DDBJ whole genome shotgun (WGS) entry which is preliminary data.</text>
</comment>
<dbReference type="RefSeq" id="WP_211537546.1">
    <property type="nucleotide sequence ID" value="NZ_JAGSSV010000030.1"/>
</dbReference>
<organism evidence="2 3">
    <name type="scientific">Marinomonas vulgaris</name>
    <dbReference type="NCBI Taxonomy" id="2823372"/>
    <lineage>
        <taxon>Bacteria</taxon>
        <taxon>Pseudomonadati</taxon>
        <taxon>Pseudomonadota</taxon>
        <taxon>Gammaproteobacteria</taxon>
        <taxon>Oceanospirillales</taxon>
        <taxon>Oceanospirillaceae</taxon>
        <taxon>Marinomonas</taxon>
    </lineage>
</organism>
<dbReference type="EMBL" id="JAGSSV010000030">
    <property type="protein sequence ID" value="MBR7890126.1"/>
    <property type="molecule type" value="Genomic_DNA"/>
</dbReference>
<accession>A0ABS5HET5</accession>
<dbReference type="Gene3D" id="1.10.3290.10">
    <property type="entry name" value="Fido-like domain"/>
    <property type="match status" value="1"/>
</dbReference>
<dbReference type="InterPro" id="IPR036597">
    <property type="entry name" value="Fido-like_dom_sf"/>
</dbReference>
<name>A0ABS5HET5_9GAMM</name>
<evidence type="ECO:0000313" key="3">
    <source>
        <dbReference type="Proteomes" id="UP000679722"/>
    </source>
</evidence>
<dbReference type="InterPro" id="IPR040198">
    <property type="entry name" value="Fido_containing"/>
</dbReference>
<dbReference type="Proteomes" id="UP000679722">
    <property type="component" value="Unassembled WGS sequence"/>
</dbReference>
<dbReference type="Pfam" id="PF02661">
    <property type="entry name" value="Fic"/>
    <property type="match status" value="1"/>
</dbReference>
<dbReference type="InterPro" id="IPR003812">
    <property type="entry name" value="Fido"/>
</dbReference>
<dbReference type="PROSITE" id="PS51459">
    <property type="entry name" value="FIDO"/>
    <property type="match status" value="1"/>
</dbReference>
<reference evidence="3" key="2">
    <citation type="submission" date="2023-07" db="EMBL/GenBank/DDBJ databases">
        <title>Marinomonas vulgaris A79, complete genome.</title>
        <authorList>
            <person name="Ying J.-J."/>
        </authorList>
    </citation>
    <scope>NUCLEOTIDE SEQUENCE [LARGE SCALE GENOMIC DNA]</scope>
    <source>
        <strain evidence="3">A79</strain>
    </source>
</reference>
<evidence type="ECO:0000313" key="2">
    <source>
        <dbReference type="EMBL" id="MBR7890126.1"/>
    </source>
</evidence>
<dbReference type="PANTHER" id="PTHR13504:SF38">
    <property type="entry name" value="FIDO DOMAIN-CONTAINING PROTEIN"/>
    <property type="match status" value="1"/>
</dbReference>
<evidence type="ECO:0000259" key="1">
    <source>
        <dbReference type="PROSITE" id="PS51459"/>
    </source>
</evidence>
<protein>
    <submittedName>
        <fullName evidence="2">Fic family protein</fullName>
    </submittedName>
</protein>
<feature type="domain" description="Fido" evidence="1">
    <location>
        <begin position="58"/>
        <end position="199"/>
    </location>
</feature>
<dbReference type="SUPFAM" id="SSF140931">
    <property type="entry name" value="Fic-like"/>
    <property type="match status" value="1"/>
</dbReference>
<keyword evidence="3" id="KW-1185">Reference proteome</keyword>
<reference evidence="2 3" key="1">
    <citation type="submission" date="2021-04" db="EMBL/GenBank/DDBJ databases">
        <authorList>
            <person name="Sun C."/>
        </authorList>
    </citation>
    <scope>NUCLEOTIDE SEQUENCE [LARGE SCALE GENOMIC DNA]</scope>
    <source>
        <strain evidence="2 3">A79</strain>
    </source>
</reference>
<sequence>MAKYEVTTTEGEFEPGSNEAVLKNKLGIITVDDINEAETELLIQLYEYILSETDHSALTAVDITNWHRMWLGNLYEWAGEYRSVNMSKGGFHFAAAKQIPKLLQQFESDFLSQFECLSQLDEEAVISFLAQSHVEFILIHPYREGNGRLSRLFMDVCAVQAGFDVLDYELWDDNKEFYFKSIQAGVSGDYQHIERLVRDVLK</sequence>
<gene>
    <name evidence="2" type="ORF">J9B83_14525</name>
</gene>
<proteinExistence type="predicted"/>